<comment type="caution">
    <text evidence="2">The sequence shown here is derived from an EMBL/GenBank/DDBJ whole genome shotgun (WGS) entry which is preliminary data.</text>
</comment>
<evidence type="ECO:0000313" key="2">
    <source>
        <dbReference type="EMBL" id="KAK3774077.1"/>
    </source>
</evidence>
<reference evidence="2" key="1">
    <citation type="journal article" date="2023" name="G3 (Bethesda)">
        <title>A reference genome for the long-term kleptoplast-retaining sea slug Elysia crispata morphotype clarki.</title>
        <authorList>
            <person name="Eastman K.E."/>
            <person name="Pendleton A.L."/>
            <person name="Shaikh M.A."/>
            <person name="Suttiyut T."/>
            <person name="Ogas R."/>
            <person name="Tomko P."/>
            <person name="Gavelis G."/>
            <person name="Widhalm J.R."/>
            <person name="Wisecaver J.H."/>
        </authorList>
    </citation>
    <scope>NUCLEOTIDE SEQUENCE</scope>
    <source>
        <strain evidence="2">ECLA1</strain>
    </source>
</reference>
<dbReference type="EMBL" id="JAWDGP010003469">
    <property type="protein sequence ID" value="KAK3774077.1"/>
    <property type="molecule type" value="Genomic_DNA"/>
</dbReference>
<sequence>MARDGGAAVLVSNINTIVFTLAEHTHITHSQVTVDHRGGGLVYSPPGTQAGEQETGREKVVERKGDLKMEREKLNQTNLSNQLPLDCCTHTAQFPFIKTPSSGSHMPGRERKMRIRSPDPQRL</sequence>
<proteinExistence type="predicted"/>
<dbReference type="AlphaFoldDB" id="A0AAE1DKR2"/>
<name>A0AAE1DKR2_9GAST</name>
<dbReference type="Proteomes" id="UP001283361">
    <property type="component" value="Unassembled WGS sequence"/>
</dbReference>
<evidence type="ECO:0000256" key="1">
    <source>
        <dbReference type="SAM" id="MobiDB-lite"/>
    </source>
</evidence>
<evidence type="ECO:0000313" key="3">
    <source>
        <dbReference type="Proteomes" id="UP001283361"/>
    </source>
</evidence>
<keyword evidence="3" id="KW-1185">Reference proteome</keyword>
<protein>
    <submittedName>
        <fullName evidence="2">Uncharacterized protein</fullName>
    </submittedName>
</protein>
<gene>
    <name evidence="2" type="ORF">RRG08_030159</name>
</gene>
<feature type="region of interest" description="Disordered" evidence="1">
    <location>
        <begin position="96"/>
        <end position="123"/>
    </location>
</feature>
<organism evidence="2 3">
    <name type="scientific">Elysia crispata</name>
    <name type="common">lettuce slug</name>
    <dbReference type="NCBI Taxonomy" id="231223"/>
    <lineage>
        <taxon>Eukaryota</taxon>
        <taxon>Metazoa</taxon>
        <taxon>Spiralia</taxon>
        <taxon>Lophotrochozoa</taxon>
        <taxon>Mollusca</taxon>
        <taxon>Gastropoda</taxon>
        <taxon>Heterobranchia</taxon>
        <taxon>Euthyneura</taxon>
        <taxon>Panpulmonata</taxon>
        <taxon>Sacoglossa</taxon>
        <taxon>Placobranchoidea</taxon>
        <taxon>Plakobranchidae</taxon>
        <taxon>Elysia</taxon>
    </lineage>
</organism>
<accession>A0AAE1DKR2</accession>